<dbReference type="InterPro" id="IPR014340">
    <property type="entry name" value="LptA"/>
</dbReference>
<dbReference type="GO" id="GO:0043165">
    <property type="term" value="P:Gram-negative-bacterium-type cell outer membrane assembly"/>
    <property type="evidence" value="ECO:0007669"/>
    <property type="project" value="UniProtKB-UniRule"/>
</dbReference>
<evidence type="ECO:0000313" key="8">
    <source>
        <dbReference type="Proteomes" id="UP000190750"/>
    </source>
</evidence>
<feature type="region of interest" description="Disordered" evidence="5">
    <location>
        <begin position="161"/>
        <end position="208"/>
    </location>
</feature>
<evidence type="ECO:0000256" key="4">
    <source>
        <dbReference type="HAMAP-Rule" id="MF_01914"/>
    </source>
</evidence>
<dbReference type="Gene3D" id="2.60.450.10">
    <property type="entry name" value="Lipopolysaccharide (LPS) transport protein A like domain"/>
    <property type="match status" value="1"/>
</dbReference>
<sequence precursor="true">MNNFLLSRLVSVLLVLVAPVAWGEKADKDKPMNVESDALRYDDARQVSVFTGKVVLTKGTILIRGARLDVRQDPDGFQYGVVTAEPGKLAFFRQKREGVDEFIEGEGETIDYDGRLDTVKFISKAQLRRYRGATLADEFNGGLIVYNNVTSVFTLDGAPAAGKNSSTGQPGAPAGRVKAMLTPTPDNASVPASSTPLRDTNTLGGSKP</sequence>
<dbReference type="PANTHER" id="PTHR36504:SF1">
    <property type="entry name" value="LIPOPOLYSACCHARIDE EXPORT SYSTEM PROTEIN LPTA"/>
    <property type="match status" value="1"/>
</dbReference>
<protein>
    <recommendedName>
        <fullName evidence="4">Lipopolysaccharide export system protein LptA</fullName>
    </recommendedName>
</protein>
<dbReference type="NCBIfam" id="TIGR03002">
    <property type="entry name" value="outer_YhbN_LptA"/>
    <property type="match status" value="1"/>
</dbReference>
<dbReference type="RefSeq" id="WP_078364495.1">
    <property type="nucleotide sequence ID" value="NZ_MTJN01000002.1"/>
</dbReference>
<feature type="signal peptide" evidence="4">
    <location>
        <begin position="1"/>
        <end position="23"/>
    </location>
</feature>
<gene>
    <name evidence="4" type="primary">lptA</name>
    <name evidence="7" type="ORF">RF819_08000</name>
</gene>
<dbReference type="GO" id="GO:0001530">
    <property type="term" value="F:lipopolysaccharide binding"/>
    <property type="evidence" value="ECO:0007669"/>
    <property type="project" value="InterPro"/>
</dbReference>
<evidence type="ECO:0000256" key="3">
    <source>
        <dbReference type="ARBA" id="ARBA00022764"/>
    </source>
</evidence>
<dbReference type="GO" id="GO:0015920">
    <property type="term" value="P:lipopolysaccharide transport"/>
    <property type="evidence" value="ECO:0007669"/>
    <property type="project" value="UniProtKB-UniRule"/>
</dbReference>
<dbReference type="STRING" id="28066.RF819_08000"/>
<accession>A0A1T1ARF2</accession>
<evidence type="ECO:0000313" key="7">
    <source>
        <dbReference type="EMBL" id="OOV06674.1"/>
    </source>
</evidence>
<dbReference type="InterPro" id="IPR005653">
    <property type="entry name" value="OstA-like_N"/>
</dbReference>
<dbReference type="PANTHER" id="PTHR36504">
    <property type="entry name" value="LIPOPOLYSACCHARIDE EXPORT SYSTEM PROTEIN LPTA"/>
    <property type="match status" value="1"/>
</dbReference>
<feature type="chain" id="PRO_5013406003" description="Lipopolysaccharide export system protein LptA" evidence="4">
    <location>
        <begin position="24"/>
        <end position="208"/>
    </location>
</feature>
<evidence type="ECO:0000256" key="5">
    <source>
        <dbReference type="SAM" id="MobiDB-lite"/>
    </source>
</evidence>
<keyword evidence="2 4" id="KW-0732">Signal</keyword>
<comment type="function">
    <text evidence="4">Involved in the assembly of lipopolysaccharide (LPS). Required for the translocation of LPS from the inner membrane to the outer membrane.</text>
</comment>
<keyword evidence="3 4" id="KW-0574">Periplasm</keyword>
<evidence type="ECO:0000256" key="2">
    <source>
        <dbReference type="ARBA" id="ARBA00022729"/>
    </source>
</evidence>
<dbReference type="EMBL" id="MTJN01000002">
    <property type="protein sequence ID" value="OOV06674.1"/>
    <property type="molecule type" value="Genomic_DNA"/>
</dbReference>
<comment type="subunit">
    <text evidence="4">Component of the lipopolysaccharide transport and assembly complex.</text>
</comment>
<reference evidence="7 8" key="1">
    <citation type="submission" date="2017-01" db="EMBL/GenBank/DDBJ databases">
        <title>Genome sequencing of Rhodoferax fermentans JCM 7819.</title>
        <authorList>
            <person name="Kim Y.J."/>
            <person name="Farh M.E.-A."/>
            <person name="Yang D.-C."/>
        </authorList>
    </citation>
    <scope>NUCLEOTIDE SEQUENCE [LARGE SCALE GENOMIC DNA]</scope>
    <source>
        <strain evidence="7 8">JCM 7819</strain>
    </source>
</reference>
<dbReference type="InterPro" id="IPR052037">
    <property type="entry name" value="LPS_export_LptA"/>
</dbReference>
<dbReference type="OrthoDB" id="5294855at2"/>
<proteinExistence type="inferred from homology"/>
<name>A0A1T1ARF2_RHOFE</name>
<comment type="subcellular location">
    <subcellularLocation>
        <location evidence="4">Periplasm</location>
    </subcellularLocation>
</comment>
<evidence type="ECO:0000256" key="1">
    <source>
        <dbReference type="ARBA" id="ARBA00022448"/>
    </source>
</evidence>
<feature type="domain" description="Organic solvent tolerance-like N-terminal" evidence="6">
    <location>
        <begin position="33"/>
        <end position="149"/>
    </location>
</feature>
<organism evidence="7 8">
    <name type="scientific">Rhodoferax fermentans</name>
    <dbReference type="NCBI Taxonomy" id="28066"/>
    <lineage>
        <taxon>Bacteria</taxon>
        <taxon>Pseudomonadati</taxon>
        <taxon>Pseudomonadota</taxon>
        <taxon>Betaproteobacteria</taxon>
        <taxon>Burkholderiales</taxon>
        <taxon>Comamonadaceae</taxon>
        <taxon>Rhodoferax</taxon>
    </lineage>
</organism>
<dbReference type="GO" id="GO:0030288">
    <property type="term" value="C:outer membrane-bounded periplasmic space"/>
    <property type="evidence" value="ECO:0007669"/>
    <property type="project" value="TreeGrafter"/>
</dbReference>
<dbReference type="GO" id="GO:0009279">
    <property type="term" value="C:cell outer membrane"/>
    <property type="evidence" value="ECO:0007669"/>
    <property type="project" value="TreeGrafter"/>
</dbReference>
<feature type="compositionally biased region" description="Polar residues" evidence="5">
    <location>
        <begin position="184"/>
        <end position="208"/>
    </location>
</feature>
<evidence type="ECO:0000259" key="6">
    <source>
        <dbReference type="Pfam" id="PF03968"/>
    </source>
</evidence>
<keyword evidence="8" id="KW-1185">Reference proteome</keyword>
<dbReference type="HAMAP" id="MF_01914">
    <property type="entry name" value="LPS_assembly_LptA"/>
    <property type="match status" value="1"/>
</dbReference>
<dbReference type="Proteomes" id="UP000190750">
    <property type="component" value="Unassembled WGS sequence"/>
</dbReference>
<keyword evidence="1 4" id="KW-0813">Transport</keyword>
<comment type="caution">
    <text evidence="7">The sequence shown here is derived from an EMBL/GenBank/DDBJ whole genome shotgun (WGS) entry which is preliminary data.</text>
</comment>
<dbReference type="Pfam" id="PF03968">
    <property type="entry name" value="LptD_N"/>
    <property type="match status" value="1"/>
</dbReference>
<dbReference type="AlphaFoldDB" id="A0A1T1ARF2"/>
<dbReference type="GO" id="GO:0017089">
    <property type="term" value="F:glycolipid transfer activity"/>
    <property type="evidence" value="ECO:0007669"/>
    <property type="project" value="TreeGrafter"/>
</dbReference>
<comment type="similarity">
    <text evidence="4">Belongs to the LptA family.</text>
</comment>